<evidence type="ECO:0000256" key="8">
    <source>
        <dbReference type="ARBA" id="ARBA00022842"/>
    </source>
</evidence>
<dbReference type="InterPro" id="IPR000086">
    <property type="entry name" value="NUDIX_hydrolase_dom"/>
</dbReference>
<dbReference type="GO" id="GO:0008413">
    <property type="term" value="F:8-oxo-7,8-dihydroguanosine triphosphate pyrophosphatase activity"/>
    <property type="evidence" value="ECO:0007669"/>
    <property type="project" value="TreeGrafter"/>
</dbReference>
<accession>A0A9D1CN41</accession>
<dbReference type="InterPro" id="IPR020476">
    <property type="entry name" value="Nudix_hydrolase"/>
</dbReference>
<dbReference type="PANTHER" id="PTHR47707">
    <property type="entry name" value="8-OXO-DGTP DIPHOSPHATASE"/>
    <property type="match status" value="1"/>
</dbReference>
<keyword evidence="4" id="KW-0235">DNA replication</keyword>
<evidence type="ECO:0000313" key="14">
    <source>
        <dbReference type="Proteomes" id="UP000886874"/>
    </source>
</evidence>
<comment type="similarity">
    <text evidence="2">Belongs to the Nudix hydrolase family.</text>
</comment>
<organism evidence="13 14">
    <name type="scientific">Candidatus Avoscillospira stercorigallinarum</name>
    <dbReference type="NCBI Taxonomy" id="2840708"/>
    <lineage>
        <taxon>Bacteria</taxon>
        <taxon>Bacillati</taxon>
        <taxon>Bacillota</taxon>
        <taxon>Clostridia</taxon>
        <taxon>Eubacteriales</taxon>
        <taxon>Oscillospiraceae</taxon>
        <taxon>Oscillospiraceae incertae sedis</taxon>
        <taxon>Candidatus Avoscillospira</taxon>
    </lineage>
</organism>
<dbReference type="Proteomes" id="UP000886874">
    <property type="component" value="Unassembled WGS sequence"/>
</dbReference>
<comment type="caution">
    <text evidence="13">The sequence shown here is derived from an EMBL/GenBank/DDBJ whole genome shotgun (WGS) entry which is preliminary data.</text>
</comment>
<keyword evidence="5" id="KW-0479">Metal-binding</keyword>
<evidence type="ECO:0000256" key="4">
    <source>
        <dbReference type="ARBA" id="ARBA00022705"/>
    </source>
</evidence>
<dbReference type="GO" id="GO:0006260">
    <property type="term" value="P:DNA replication"/>
    <property type="evidence" value="ECO:0007669"/>
    <property type="project" value="UniProtKB-KW"/>
</dbReference>
<dbReference type="InterPro" id="IPR015797">
    <property type="entry name" value="NUDIX_hydrolase-like_dom_sf"/>
</dbReference>
<dbReference type="PRINTS" id="PR00502">
    <property type="entry name" value="NUDIXFAMILY"/>
</dbReference>
<dbReference type="CDD" id="cd03425">
    <property type="entry name" value="NUDIX_MutT_NudA_like"/>
    <property type="match status" value="1"/>
</dbReference>
<evidence type="ECO:0000256" key="7">
    <source>
        <dbReference type="ARBA" id="ARBA00022801"/>
    </source>
</evidence>
<dbReference type="GO" id="GO:0046872">
    <property type="term" value="F:metal ion binding"/>
    <property type="evidence" value="ECO:0007669"/>
    <property type="project" value="UniProtKB-KW"/>
</dbReference>
<dbReference type="GO" id="GO:0035539">
    <property type="term" value="F:8-oxo-7,8-dihydrodeoxyguanosine triphosphate pyrophosphatase activity"/>
    <property type="evidence" value="ECO:0007669"/>
    <property type="project" value="UniProtKB-EC"/>
</dbReference>
<evidence type="ECO:0000256" key="1">
    <source>
        <dbReference type="ARBA" id="ARBA00001946"/>
    </source>
</evidence>
<reference evidence="13" key="2">
    <citation type="journal article" date="2021" name="PeerJ">
        <title>Extensive microbial diversity within the chicken gut microbiome revealed by metagenomics and culture.</title>
        <authorList>
            <person name="Gilroy R."/>
            <person name="Ravi A."/>
            <person name="Getino M."/>
            <person name="Pursley I."/>
            <person name="Horton D.L."/>
            <person name="Alikhan N.F."/>
            <person name="Baker D."/>
            <person name="Gharbi K."/>
            <person name="Hall N."/>
            <person name="Watson M."/>
            <person name="Adriaenssens E.M."/>
            <person name="Foster-Nyarko E."/>
            <person name="Jarju S."/>
            <person name="Secka A."/>
            <person name="Antonio M."/>
            <person name="Oren A."/>
            <person name="Chaudhuri R.R."/>
            <person name="La Ragione R."/>
            <person name="Hildebrand F."/>
            <person name="Pallen M.J."/>
        </authorList>
    </citation>
    <scope>NUCLEOTIDE SEQUENCE</scope>
    <source>
        <strain evidence="13">ChiSjej2B20-13462</strain>
    </source>
</reference>
<evidence type="ECO:0000256" key="10">
    <source>
        <dbReference type="ARBA" id="ARBA00035861"/>
    </source>
</evidence>
<comment type="cofactor">
    <cofactor evidence="1">
        <name>Mg(2+)</name>
        <dbReference type="ChEBI" id="CHEBI:18420"/>
    </cofactor>
</comment>
<dbReference type="GO" id="GO:0044715">
    <property type="term" value="F:8-oxo-dGDP phosphatase activity"/>
    <property type="evidence" value="ECO:0007669"/>
    <property type="project" value="TreeGrafter"/>
</dbReference>
<keyword evidence="3" id="KW-0515">Mutator protein</keyword>
<reference evidence="13" key="1">
    <citation type="submission" date="2020-10" db="EMBL/GenBank/DDBJ databases">
        <authorList>
            <person name="Gilroy R."/>
        </authorList>
    </citation>
    <scope>NUCLEOTIDE SEQUENCE</scope>
    <source>
        <strain evidence="13">ChiSjej2B20-13462</strain>
    </source>
</reference>
<protein>
    <recommendedName>
        <fullName evidence="11">8-oxo-dGTP diphosphatase</fullName>
        <ecNumber evidence="11">3.6.1.55</ecNumber>
    </recommendedName>
</protein>
<dbReference type="SUPFAM" id="SSF55811">
    <property type="entry name" value="Nudix"/>
    <property type="match status" value="1"/>
</dbReference>
<evidence type="ECO:0000313" key="13">
    <source>
        <dbReference type="EMBL" id="HIQ68977.1"/>
    </source>
</evidence>
<gene>
    <name evidence="13" type="ORF">IAA67_01415</name>
</gene>
<dbReference type="PROSITE" id="PS51462">
    <property type="entry name" value="NUDIX"/>
    <property type="match status" value="1"/>
</dbReference>
<dbReference type="AlphaFoldDB" id="A0A9D1CN41"/>
<evidence type="ECO:0000256" key="2">
    <source>
        <dbReference type="ARBA" id="ARBA00005582"/>
    </source>
</evidence>
<evidence type="ECO:0000256" key="11">
    <source>
        <dbReference type="ARBA" id="ARBA00038905"/>
    </source>
</evidence>
<evidence type="ECO:0000256" key="5">
    <source>
        <dbReference type="ARBA" id="ARBA00022723"/>
    </source>
</evidence>
<keyword evidence="7" id="KW-0378">Hydrolase</keyword>
<evidence type="ECO:0000259" key="12">
    <source>
        <dbReference type="PROSITE" id="PS51462"/>
    </source>
</evidence>
<sequence>MTEVVAALIWDGDRFLICQRPAHKARGLLWEFVGGKVEPGETKAQALIRECREELAVTVTPGPVFMEVTHVYPDLTVHLTLFDAAIAAGTPQLLEHHDLRWIPVEEIDNYTFCPADEEILARLKQRNRLHDV</sequence>
<evidence type="ECO:0000256" key="6">
    <source>
        <dbReference type="ARBA" id="ARBA00022763"/>
    </source>
</evidence>
<feature type="domain" description="Nudix hydrolase" evidence="12">
    <location>
        <begin position="1"/>
        <end position="127"/>
    </location>
</feature>
<keyword evidence="8" id="KW-0460">Magnesium</keyword>
<dbReference type="InterPro" id="IPR047127">
    <property type="entry name" value="MutT-like"/>
</dbReference>
<dbReference type="Gene3D" id="3.90.79.10">
    <property type="entry name" value="Nucleoside Triphosphate Pyrophosphohydrolase"/>
    <property type="match status" value="1"/>
</dbReference>
<dbReference type="EC" id="3.6.1.55" evidence="11"/>
<dbReference type="EMBL" id="DVFN01000017">
    <property type="protein sequence ID" value="HIQ68977.1"/>
    <property type="molecule type" value="Genomic_DNA"/>
</dbReference>
<evidence type="ECO:0000256" key="9">
    <source>
        <dbReference type="ARBA" id="ARBA00023204"/>
    </source>
</evidence>
<dbReference type="Pfam" id="PF14815">
    <property type="entry name" value="NUDIX_4"/>
    <property type="match status" value="1"/>
</dbReference>
<keyword evidence="9" id="KW-0234">DNA repair</keyword>
<dbReference type="GO" id="GO:0044716">
    <property type="term" value="F:8-oxo-GDP phosphatase activity"/>
    <property type="evidence" value="ECO:0007669"/>
    <property type="project" value="TreeGrafter"/>
</dbReference>
<evidence type="ECO:0000256" key="3">
    <source>
        <dbReference type="ARBA" id="ARBA00022457"/>
    </source>
</evidence>
<keyword evidence="6" id="KW-0227">DNA damage</keyword>
<dbReference type="PANTHER" id="PTHR47707:SF1">
    <property type="entry name" value="NUDIX HYDROLASE FAMILY PROTEIN"/>
    <property type="match status" value="1"/>
</dbReference>
<dbReference type="InterPro" id="IPR029119">
    <property type="entry name" value="MutY_C"/>
</dbReference>
<dbReference type="GO" id="GO:0006281">
    <property type="term" value="P:DNA repair"/>
    <property type="evidence" value="ECO:0007669"/>
    <property type="project" value="UniProtKB-KW"/>
</dbReference>
<name>A0A9D1CN41_9FIRM</name>
<comment type="catalytic activity">
    <reaction evidence="10">
        <text>8-oxo-dGTP + H2O = 8-oxo-dGMP + diphosphate + H(+)</text>
        <dbReference type="Rhea" id="RHEA:31575"/>
        <dbReference type="ChEBI" id="CHEBI:15377"/>
        <dbReference type="ChEBI" id="CHEBI:15378"/>
        <dbReference type="ChEBI" id="CHEBI:33019"/>
        <dbReference type="ChEBI" id="CHEBI:63224"/>
        <dbReference type="ChEBI" id="CHEBI:77896"/>
        <dbReference type="EC" id="3.6.1.55"/>
    </reaction>
</comment>
<proteinExistence type="inferred from homology"/>